<evidence type="ECO:0000313" key="2">
    <source>
        <dbReference type="EMBL" id="MFF0542114.1"/>
    </source>
</evidence>
<feature type="compositionally biased region" description="Basic and acidic residues" evidence="1">
    <location>
        <begin position="402"/>
        <end position="413"/>
    </location>
</feature>
<dbReference type="EMBL" id="JBIAMX010000002">
    <property type="protein sequence ID" value="MFF0542114.1"/>
    <property type="molecule type" value="Genomic_DNA"/>
</dbReference>
<name>A0ABW6PI89_9NOCA</name>
<reference evidence="2 3" key="1">
    <citation type="submission" date="2024-10" db="EMBL/GenBank/DDBJ databases">
        <title>The Natural Products Discovery Center: Release of the First 8490 Sequenced Strains for Exploring Actinobacteria Biosynthetic Diversity.</title>
        <authorList>
            <person name="Kalkreuter E."/>
            <person name="Kautsar S.A."/>
            <person name="Yang D."/>
            <person name="Bader C.D."/>
            <person name="Teijaro C.N."/>
            <person name="Fluegel L."/>
            <person name="Davis C.M."/>
            <person name="Simpson J.R."/>
            <person name="Lauterbach L."/>
            <person name="Steele A.D."/>
            <person name="Gui C."/>
            <person name="Meng S."/>
            <person name="Li G."/>
            <person name="Viehrig K."/>
            <person name="Ye F."/>
            <person name="Su P."/>
            <person name="Kiefer A.F."/>
            <person name="Nichols A."/>
            <person name="Cepeda A.J."/>
            <person name="Yan W."/>
            <person name="Fan B."/>
            <person name="Jiang Y."/>
            <person name="Adhikari A."/>
            <person name="Zheng C.-J."/>
            <person name="Schuster L."/>
            <person name="Cowan T.M."/>
            <person name="Smanski M.J."/>
            <person name="Chevrette M.G."/>
            <person name="De Carvalho L.P.S."/>
            <person name="Shen B."/>
        </authorList>
    </citation>
    <scope>NUCLEOTIDE SEQUENCE [LARGE SCALE GENOMIC DNA]</scope>
    <source>
        <strain evidence="2 3">NPDC004045</strain>
    </source>
</reference>
<dbReference type="Proteomes" id="UP001601444">
    <property type="component" value="Unassembled WGS sequence"/>
</dbReference>
<feature type="region of interest" description="Disordered" evidence="1">
    <location>
        <begin position="402"/>
        <end position="444"/>
    </location>
</feature>
<dbReference type="RefSeq" id="WP_387699120.1">
    <property type="nucleotide sequence ID" value="NZ_JBIAMX010000002.1"/>
</dbReference>
<comment type="caution">
    <text evidence="2">The sequence shown here is derived from an EMBL/GenBank/DDBJ whole genome shotgun (WGS) entry which is preliminary data.</text>
</comment>
<evidence type="ECO:0008006" key="4">
    <source>
        <dbReference type="Google" id="ProtNLM"/>
    </source>
</evidence>
<evidence type="ECO:0000256" key="1">
    <source>
        <dbReference type="SAM" id="MobiDB-lite"/>
    </source>
</evidence>
<dbReference type="InterPro" id="IPR016024">
    <property type="entry name" value="ARM-type_fold"/>
</dbReference>
<accession>A0ABW6PI89</accession>
<gene>
    <name evidence="2" type="ORF">ACFYTF_04695</name>
</gene>
<organism evidence="2 3">
    <name type="scientific">Nocardia thailandica</name>
    <dbReference type="NCBI Taxonomy" id="257275"/>
    <lineage>
        <taxon>Bacteria</taxon>
        <taxon>Bacillati</taxon>
        <taxon>Actinomycetota</taxon>
        <taxon>Actinomycetes</taxon>
        <taxon>Mycobacteriales</taxon>
        <taxon>Nocardiaceae</taxon>
        <taxon>Nocardia</taxon>
    </lineage>
</organism>
<proteinExistence type="predicted"/>
<dbReference type="SUPFAM" id="SSF48371">
    <property type="entry name" value="ARM repeat"/>
    <property type="match status" value="1"/>
</dbReference>
<protein>
    <recommendedName>
        <fullName evidence="4">HEAT repeat domain-containing protein</fullName>
    </recommendedName>
</protein>
<keyword evidence="3" id="KW-1185">Reference proteome</keyword>
<sequence length="444" mass="47343">MTDVPCWVAPGTLAGLIQRGHGAGRSAARSDPARAGALGLACLTDDPRWDQQIEERGWYYATLAMDCGVPAELIGESLRGLPRPPAGYADHGGALVVDVLQHLAARGVPGAIPSLLDYLRSGRRLDLALDALLPFAAHPEASGLLEDLLAVADDETLRDTLAFRRDLARAPWSDWRDASPRIDRAIAATARPRAETTTSADRGAFQAAARAAVLRAMRAAKLPRLPDVPAGACWEAALLAHGAELLQDDDLAPAVRRTVRNSLRALRSPDALRWARSHAFSRGPVSATARSMLITLAEPADGPALAARLATALADDDIYAQCDLVPALGRIRYQPSVTTVSALFDTTGYSYLRARAAVALSRMSPAFGPTRAIECLDDSDSGTRELGARFAGREARERLYEAAHDPAEADTVRRAAAAQLAGWDQDRTSPPDEGRPPGASIDLR</sequence>
<evidence type="ECO:0000313" key="3">
    <source>
        <dbReference type="Proteomes" id="UP001601444"/>
    </source>
</evidence>
<feature type="compositionally biased region" description="Basic and acidic residues" evidence="1">
    <location>
        <begin position="424"/>
        <end position="435"/>
    </location>
</feature>